<dbReference type="Proteomes" id="UP000887565">
    <property type="component" value="Unplaced"/>
</dbReference>
<protein>
    <submittedName>
        <fullName evidence="2">Uncharacterized protein</fullName>
    </submittedName>
</protein>
<dbReference type="AlphaFoldDB" id="A0A915KPG8"/>
<reference evidence="2" key="1">
    <citation type="submission" date="2022-11" db="UniProtKB">
        <authorList>
            <consortium name="WormBaseParasite"/>
        </authorList>
    </citation>
    <scope>IDENTIFICATION</scope>
</reference>
<name>A0A915KPG8_ROMCU</name>
<evidence type="ECO:0000313" key="2">
    <source>
        <dbReference type="WBParaSite" id="nRc.2.0.1.t40767-RA"/>
    </source>
</evidence>
<evidence type="ECO:0000313" key="1">
    <source>
        <dbReference type="Proteomes" id="UP000887565"/>
    </source>
</evidence>
<accession>A0A915KPG8</accession>
<dbReference type="WBParaSite" id="nRc.2.0.1.t40767-RA">
    <property type="protein sequence ID" value="nRc.2.0.1.t40767-RA"/>
    <property type="gene ID" value="nRc.2.0.1.g40767"/>
</dbReference>
<sequence length="115" mass="13288">MKYRLVGKCIQEKFLLNKESGGSVLSPQSEVTNFFAVLESKSGSFLKTSIPIELTKRMTTFDPQKPSMKIYQDFESPFLGQPGYPTSRDFRFLDLSIQHQWQTEQQQISFNNLVK</sequence>
<keyword evidence="1" id="KW-1185">Reference proteome</keyword>
<proteinExistence type="predicted"/>
<organism evidence="1 2">
    <name type="scientific">Romanomermis culicivorax</name>
    <name type="common">Nematode worm</name>
    <dbReference type="NCBI Taxonomy" id="13658"/>
    <lineage>
        <taxon>Eukaryota</taxon>
        <taxon>Metazoa</taxon>
        <taxon>Ecdysozoa</taxon>
        <taxon>Nematoda</taxon>
        <taxon>Enoplea</taxon>
        <taxon>Dorylaimia</taxon>
        <taxon>Mermithida</taxon>
        <taxon>Mermithoidea</taxon>
        <taxon>Mermithidae</taxon>
        <taxon>Romanomermis</taxon>
    </lineage>
</organism>